<protein>
    <recommendedName>
        <fullName evidence="4">NYN domain-containing protein</fullName>
    </recommendedName>
</protein>
<keyword evidence="3" id="KW-1185">Reference proteome</keyword>
<dbReference type="EMBL" id="WJXA01000003">
    <property type="protein sequence ID" value="KAF7148457.1"/>
    <property type="molecule type" value="Genomic_DNA"/>
</dbReference>
<evidence type="ECO:0008006" key="4">
    <source>
        <dbReference type="Google" id="ProtNLM"/>
    </source>
</evidence>
<gene>
    <name evidence="2" type="ORF">RHSIM_Rhsim03G0201000</name>
</gene>
<feature type="region of interest" description="Disordered" evidence="1">
    <location>
        <begin position="57"/>
        <end position="86"/>
    </location>
</feature>
<dbReference type="Proteomes" id="UP000626092">
    <property type="component" value="Unassembled WGS sequence"/>
</dbReference>
<sequence length="100" mass="10900">MGGDGRRNGEVRSYEMAEAQYLKAKISVWWDIENCQVRKGCEPHSISQNITNALTNITTSAPSPSPPMATPVVSRPPFSKPSTALTSPKTMSLQMLCNFG</sequence>
<evidence type="ECO:0000256" key="1">
    <source>
        <dbReference type="SAM" id="MobiDB-lite"/>
    </source>
</evidence>
<evidence type="ECO:0000313" key="2">
    <source>
        <dbReference type="EMBL" id="KAF7148457.1"/>
    </source>
</evidence>
<dbReference type="OrthoDB" id="549353at2759"/>
<evidence type="ECO:0000313" key="3">
    <source>
        <dbReference type="Proteomes" id="UP000626092"/>
    </source>
</evidence>
<dbReference type="AlphaFoldDB" id="A0A834H845"/>
<proteinExistence type="predicted"/>
<name>A0A834H845_RHOSS</name>
<reference evidence="2" key="1">
    <citation type="submission" date="2019-11" db="EMBL/GenBank/DDBJ databases">
        <authorList>
            <person name="Liu Y."/>
            <person name="Hou J."/>
            <person name="Li T.-Q."/>
            <person name="Guan C.-H."/>
            <person name="Wu X."/>
            <person name="Wu H.-Z."/>
            <person name="Ling F."/>
            <person name="Zhang R."/>
            <person name="Shi X.-G."/>
            <person name="Ren J.-P."/>
            <person name="Chen E.-F."/>
            <person name="Sun J.-M."/>
        </authorList>
    </citation>
    <scope>NUCLEOTIDE SEQUENCE</scope>
    <source>
        <strain evidence="2">Adult_tree_wgs_1</strain>
        <tissue evidence="2">Leaves</tissue>
    </source>
</reference>
<comment type="caution">
    <text evidence="2">The sequence shown here is derived from an EMBL/GenBank/DDBJ whole genome shotgun (WGS) entry which is preliminary data.</text>
</comment>
<organism evidence="2 3">
    <name type="scientific">Rhododendron simsii</name>
    <name type="common">Sims's rhododendron</name>
    <dbReference type="NCBI Taxonomy" id="118357"/>
    <lineage>
        <taxon>Eukaryota</taxon>
        <taxon>Viridiplantae</taxon>
        <taxon>Streptophyta</taxon>
        <taxon>Embryophyta</taxon>
        <taxon>Tracheophyta</taxon>
        <taxon>Spermatophyta</taxon>
        <taxon>Magnoliopsida</taxon>
        <taxon>eudicotyledons</taxon>
        <taxon>Gunneridae</taxon>
        <taxon>Pentapetalae</taxon>
        <taxon>asterids</taxon>
        <taxon>Ericales</taxon>
        <taxon>Ericaceae</taxon>
        <taxon>Ericoideae</taxon>
        <taxon>Rhodoreae</taxon>
        <taxon>Rhododendron</taxon>
    </lineage>
</organism>
<accession>A0A834H845</accession>